<feature type="transmembrane region" description="Helical" evidence="10">
    <location>
        <begin position="263"/>
        <end position="285"/>
    </location>
</feature>
<keyword evidence="7 10" id="KW-0812">Transmembrane</keyword>
<name>A0ABQ4GAT1_9ACTN</name>
<evidence type="ECO:0000256" key="2">
    <source>
        <dbReference type="ARBA" id="ARBA00004651"/>
    </source>
</evidence>
<evidence type="ECO:0000256" key="3">
    <source>
        <dbReference type="ARBA" id="ARBA00007069"/>
    </source>
</evidence>
<sequence>MTVQTGIHSISAARRAKDRFVQVLVYLSFALAVIPLLSVLWLVVGNGLKRFDLTFLTHSMRNIGATDPGGGAYHAIVGTLEQVLLASLIAVPIGLLTAVYLVEYGNGGRLSRIISFFVDVMTGVPSVVSGLFILAFWILILGMTYSGFAGALALSILMMPVVVRSAEEMLRLVPHELREASYALGVPKWRTIVKVVLPTAFTGIVTGVMLAVARVAGETAPLLLTVFITDSINTDPFDGPQMGLPLYVFDQAQRPTNTAIDRAWTGALTLILIVMLLNLVARLIAWWRSPAKRGS</sequence>
<dbReference type="InterPro" id="IPR051408">
    <property type="entry name" value="Phosphate_transprt_permease"/>
</dbReference>
<evidence type="ECO:0000256" key="10">
    <source>
        <dbReference type="RuleBase" id="RU363043"/>
    </source>
</evidence>
<proteinExistence type="inferred from homology"/>
<dbReference type="InterPro" id="IPR035906">
    <property type="entry name" value="MetI-like_sf"/>
</dbReference>
<evidence type="ECO:0000256" key="8">
    <source>
        <dbReference type="ARBA" id="ARBA00022989"/>
    </source>
</evidence>
<evidence type="ECO:0000256" key="7">
    <source>
        <dbReference type="ARBA" id="ARBA00022692"/>
    </source>
</evidence>
<keyword evidence="5 10" id="KW-1003">Cell membrane</keyword>
<feature type="transmembrane region" description="Helical" evidence="10">
    <location>
        <begin position="83"/>
        <end position="102"/>
    </location>
</feature>
<dbReference type="InterPro" id="IPR000515">
    <property type="entry name" value="MetI-like"/>
</dbReference>
<evidence type="ECO:0000259" key="11">
    <source>
        <dbReference type="PROSITE" id="PS50928"/>
    </source>
</evidence>
<reference evidence="12 13" key="1">
    <citation type="submission" date="2021-01" db="EMBL/GenBank/DDBJ databases">
        <title>Whole genome shotgun sequence of Microbispora corallina NBRC 16416.</title>
        <authorList>
            <person name="Komaki H."/>
            <person name="Tamura T."/>
        </authorList>
    </citation>
    <scope>NUCLEOTIDE SEQUENCE [LARGE SCALE GENOMIC DNA]</scope>
    <source>
        <strain evidence="12 13">NBRC 16416</strain>
    </source>
</reference>
<evidence type="ECO:0000256" key="1">
    <source>
        <dbReference type="ARBA" id="ARBA00003510"/>
    </source>
</evidence>
<evidence type="ECO:0000256" key="9">
    <source>
        <dbReference type="ARBA" id="ARBA00023136"/>
    </source>
</evidence>
<protein>
    <recommendedName>
        <fullName evidence="10">Phosphate transport system permease protein PstA</fullName>
    </recommendedName>
</protein>
<dbReference type="PANTHER" id="PTHR42922:SF1">
    <property type="entry name" value="PHOSPHATE TRANSPORT SYSTEM PERMEASE PROTEIN PSTA"/>
    <property type="match status" value="1"/>
</dbReference>
<comment type="subcellular location">
    <subcellularLocation>
        <location evidence="2 10">Cell membrane</location>
        <topology evidence="2 10">Multi-pass membrane protein</topology>
    </subcellularLocation>
</comment>
<evidence type="ECO:0000256" key="6">
    <source>
        <dbReference type="ARBA" id="ARBA00022592"/>
    </source>
</evidence>
<dbReference type="InterPro" id="IPR005672">
    <property type="entry name" value="Phosphate_PstA"/>
</dbReference>
<keyword evidence="9 10" id="KW-0472">Membrane</keyword>
<dbReference type="Pfam" id="PF00528">
    <property type="entry name" value="BPD_transp_1"/>
    <property type="match status" value="1"/>
</dbReference>
<dbReference type="PANTHER" id="PTHR42922">
    <property type="entry name" value="PHOSPHATE TRANSPORT SYSTEM PERMEASE PROTEIN PSTA"/>
    <property type="match status" value="1"/>
</dbReference>
<evidence type="ECO:0000256" key="4">
    <source>
        <dbReference type="ARBA" id="ARBA00022448"/>
    </source>
</evidence>
<feature type="domain" description="ABC transmembrane type-1" evidence="11">
    <location>
        <begin position="76"/>
        <end position="281"/>
    </location>
</feature>
<evidence type="ECO:0000313" key="13">
    <source>
        <dbReference type="Proteomes" id="UP000603904"/>
    </source>
</evidence>
<keyword evidence="13" id="KW-1185">Reference proteome</keyword>
<organism evidence="12 13">
    <name type="scientific">Microbispora corallina</name>
    <dbReference type="NCBI Taxonomy" id="83302"/>
    <lineage>
        <taxon>Bacteria</taxon>
        <taxon>Bacillati</taxon>
        <taxon>Actinomycetota</taxon>
        <taxon>Actinomycetes</taxon>
        <taxon>Streptosporangiales</taxon>
        <taxon>Streptosporangiaceae</taxon>
        <taxon>Microbispora</taxon>
    </lineage>
</organism>
<dbReference type="Proteomes" id="UP000603904">
    <property type="component" value="Unassembled WGS sequence"/>
</dbReference>
<keyword evidence="4" id="KW-0813">Transport</keyword>
<comment type="caution">
    <text evidence="12">The sequence shown here is derived from an EMBL/GenBank/DDBJ whole genome shotgun (WGS) entry which is preliminary data.</text>
</comment>
<gene>
    <name evidence="12" type="ORF">Mco01_72040</name>
</gene>
<dbReference type="Gene3D" id="1.10.3720.10">
    <property type="entry name" value="MetI-like"/>
    <property type="match status" value="1"/>
</dbReference>
<comment type="similarity">
    <text evidence="3 10">Belongs to the binding-protein-dependent transport system permease family. CysTW subfamily.</text>
</comment>
<accession>A0ABQ4GAT1</accession>
<dbReference type="PROSITE" id="PS50928">
    <property type="entry name" value="ABC_TM1"/>
    <property type="match status" value="1"/>
</dbReference>
<feature type="transmembrane region" description="Helical" evidence="10">
    <location>
        <begin position="195"/>
        <end position="216"/>
    </location>
</feature>
<dbReference type="CDD" id="cd06261">
    <property type="entry name" value="TM_PBP2"/>
    <property type="match status" value="1"/>
</dbReference>
<keyword evidence="8 10" id="KW-1133">Transmembrane helix</keyword>
<feature type="transmembrane region" description="Helical" evidence="10">
    <location>
        <begin position="114"/>
        <end position="139"/>
    </location>
</feature>
<keyword evidence="6" id="KW-0592">Phosphate transport</keyword>
<evidence type="ECO:0000313" key="12">
    <source>
        <dbReference type="EMBL" id="GIH44204.1"/>
    </source>
</evidence>
<dbReference type="RefSeq" id="WP_204061210.1">
    <property type="nucleotide sequence ID" value="NZ_BAAAGP010000039.1"/>
</dbReference>
<comment type="function">
    <text evidence="1">Part of the binding-protein-dependent transport system for phosphate; probably responsible for the translocation of the substrate across the membrane.</text>
</comment>
<evidence type="ECO:0000256" key="5">
    <source>
        <dbReference type="ARBA" id="ARBA00022475"/>
    </source>
</evidence>
<dbReference type="EMBL" id="BOOC01000053">
    <property type="protein sequence ID" value="GIH44204.1"/>
    <property type="molecule type" value="Genomic_DNA"/>
</dbReference>
<dbReference type="SUPFAM" id="SSF161098">
    <property type="entry name" value="MetI-like"/>
    <property type="match status" value="1"/>
</dbReference>
<feature type="transmembrane region" description="Helical" evidence="10">
    <location>
        <begin position="145"/>
        <end position="163"/>
    </location>
</feature>
<dbReference type="NCBIfam" id="TIGR00974">
    <property type="entry name" value="3a0107s02c"/>
    <property type="match status" value="1"/>
</dbReference>
<feature type="transmembrane region" description="Helical" evidence="10">
    <location>
        <begin position="23"/>
        <end position="44"/>
    </location>
</feature>